<dbReference type="RefSeq" id="WP_255059344.1">
    <property type="nucleotide sequence ID" value="NZ_JANDBD010000003.1"/>
</dbReference>
<name>A0ABT1LZY0_9MYCO</name>
<sequence>MASTGARLPRLAGVILAGVGVAHLTNPHLFTSLTRRAFPRRTRRYVYLNGVAATAIGLGIRAPRTRMLATIAGVGYGAHLGGRASSTARRRVLRRR</sequence>
<keyword evidence="3" id="KW-1185">Reference proteome</keyword>
<feature type="transmembrane region" description="Helical" evidence="1">
    <location>
        <begin position="12"/>
        <end position="33"/>
    </location>
</feature>
<comment type="caution">
    <text evidence="2">The sequence shown here is derived from an EMBL/GenBank/DDBJ whole genome shotgun (WGS) entry which is preliminary data.</text>
</comment>
<keyword evidence="1" id="KW-0812">Transmembrane</keyword>
<keyword evidence="1" id="KW-0472">Membrane</keyword>
<dbReference type="Proteomes" id="UP001651690">
    <property type="component" value="Unassembled WGS sequence"/>
</dbReference>
<dbReference type="EMBL" id="JANDBD010000003">
    <property type="protein sequence ID" value="MCP9272165.1"/>
    <property type="molecule type" value="Genomic_DNA"/>
</dbReference>
<feature type="transmembrane region" description="Helical" evidence="1">
    <location>
        <begin position="68"/>
        <end position="86"/>
    </location>
</feature>
<accession>A0ABT1LZY0</accession>
<evidence type="ECO:0000256" key="1">
    <source>
        <dbReference type="SAM" id="Phobius"/>
    </source>
</evidence>
<protein>
    <submittedName>
        <fullName evidence="2">Uncharacterized protein</fullName>
    </submittedName>
</protein>
<evidence type="ECO:0000313" key="2">
    <source>
        <dbReference type="EMBL" id="MCP9272165.1"/>
    </source>
</evidence>
<feature type="transmembrane region" description="Helical" evidence="1">
    <location>
        <begin position="45"/>
        <end position="62"/>
    </location>
</feature>
<proteinExistence type="predicted"/>
<gene>
    <name evidence="2" type="ORF">NM203_08200</name>
</gene>
<keyword evidence="1" id="KW-1133">Transmembrane helix</keyword>
<organism evidence="2 3">
    <name type="scientific">Mycolicibacterium arenosum</name>
    <dbReference type="NCBI Taxonomy" id="2952157"/>
    <lineage>
        <taxon>Bacteria</taxon>
        <taxon>Bacillati</taxon>
        <taxon>Actinomycetota</taxon>
        <taxon>Actinomycetes</taxon>
        <taxon>Mycobacteriales</taxon>
        <taxon>Mycobacteriaceae</taxon>
        <taxon>Mycolicibacterium</taxon>
    </lineage>
</organism>
<evidence type="ECO:0000313" key="3">
    <source>
        <dbReference type="Proteomes" id="UP001651690"/>
    </source>
</evidence>
<reference evidence="2 3" key="1">
    <citation type="submission" date="2022-06" db="EMBL/GenBank/DDBJ databases">
        <title>Mycolicibacterium sp. CAU 1645 isolated from seawater.</title>
        <authorList>
            <person name="Kim W."/>
        </authorList>
    </citation>
    <scope>NUCLEOTIDE SEQUENCE [LARGE SCALE GENOMIC DNA]</scope>
    <source>
        <strain evidence="2 3">CAU 1645</strain>
    </source>
</reference>